<name>A0A382YVA6_9ZZZZ</name>
<protein>
    <recommendedName>
        <fullName evidence="2">DEAD/DEAH-box helicase domain-containing protein</fullName>
    </recommendedName>
</protein>
<dbReference type="GO" id="GO:0003676">
    <property type="term" value="F:nucleic acid binding"/>
    <property type="evidence" value="ECO:0007669"/>
    <property type="project" value="InterPro"/>
</dbReference>
<proteinExistence type="predicted"/>
<feature type="region of interest" description="Disordered" evidence="1">
    <location>
        <begin position="1"/>
        <end position="23"/>
    </location>
</feature>
<feature type="non-terminal residue" evidence="3">
    <location>
        <position position="1"/>
    </location>
</feature>
<evidence type="ECO:0000256" key="1">
    <source>
        <dbReference type="SAM" id="MobiDB-lite"/>
    </source>
</evidence>
<dbReference type="Pfam" id="PF00270">
    <property type="entry name" value="DEAD"/>
    <property type="match status" value="1"/>
</dbReference>
<dbReference type="SUPFAM" id="SSF52540">
    <property type="entry name" value="P-loop containing nucleoside triphosphate hydrolases"/>
    <property type="match status" value="1"/>
</dbReference>
<dbReference type="Gene3D" id="3.40.50.300">
    <property type="entry name" value="P-loop containing nucleotide triphosphate hydrolases"/>
    <property type="match status" value="1"/>
</dbReference>
<dbReference type="GO" id="GO:0005524">
    <property type="term" value="F:ATP binding"/>
    <property type="evidence" value="ECO:0007669"/>
    <property type="project" value="InterPro"/>
</dbReference>
<evidence type="ECO:0000259" key="2">
    <source>
        <dbReference type="Pfam" id="PF00270"/>
    </source>
</evidence>
<feature type="compositionally biased region" description="Polar residues" evidence="1">
    <location>
        <begin position="1"/>
        <end position="21"/>
    </location>
</feature>
<accession>A0A382YVA6</accession>
<dbReference type="InterPro" id="IPR027417">
    <property type="entry name" value="P-loop_NTPase"/>
</dbReference>
<dbReference type="EMBL" id="UINC01178784">
    <property type="protein sequence ID" value="SVD87133.1"/>
    <property type="molecule type" value="Genomic_DNA"/>
</dbReference>
<reference evidence="3" key="1">
    <citation type="submission" date="2018-05" db="EMBL/GenBank/DDBJ databases">
        <authorList>
            <person name="Lanie J.A."/>
            <person name="Ng W.-L."/>
            <person name="Kazmierczak K.M."/>
            <person name="Andrzejewski T.M."/>
            <person name="Davidsen T.M."/>
            <person name="Wayne K.J."/>
            <person name="Tettelin H."/>
            <person name="Glass J.I."/>
            <person name="Rusch D."/>
            <person name="Podicherti R."/>
            <person name="Tsui H.-C.T."/>
            <person name="Winkler M.E."/>
        </authorList>
    </citation>
    <scope>NUCLEOTIDE SEQUENCE</scope>
</reference>
<dbReference type="AlphaFoldDB" id="A0A382YVA6"/>
<dbReference type="InterPro" id="IPR011545">
    <property type="entry name" value="DEAD/DEAH_box_helicase_dom"/>
</dbReference>
<feature type="non-terminal residue" evidence="3">
    <location>
        <position position="86"/>
    </location>
</feature>
<organism evidence="3">
    <name type="scientific">marine metagenome</name>
    <dbReference type="NCBI Taxonomy" id="408172"/>
    <lineage>
        <taxon>unclassified sequences</taxon>
        <taxon>metagenomes</taxon>
        <taxon>ecological metagenomes</taxon>
    </lineage>
</organism>
<gene>
    <name evidence="3" type="ORF">METZ01_LOCUS439987</name>
</gene>
<feature type="domain" description="DEAD/DEAH-box helicase" evidence="2">
    <location>
        <begin position="59"/>
        <end position="85"/>
    </location>
</feature>
<evidence type="ECO:0000313" key="3">
    <source>
        <dbReference type="EMBL" id="SVD87133.1"/>
    </source>
</evidence>
<sequence>VLQSISVHDGQMNSDPSSTETNLEDYVEPENALPEATLQELPESLQAAAALADWTSLMPVQAKAIPYLLAGRDLMVQSRTGSGKTG</sequence>